<evidence type="ECO:0000313" key="2">
    <source>
        <dbReference type="EMBL" id="TFU15071.1"/>
    </source>
</evidence>
<dbReference type="NCBIfam" id="TIGR02593">
    <property type="entry name" value="CRISPR_cas5"/>
    <property type="match status" value="1"/>
</dbReference>
<proteinExistence type="predicted"/>
<keyword evidence="1" id="KW-0051">Antiviral defense</keyword>
<sequence length="283" mass="31028">MGARGPRGGGAGPSPPWGAGRTIGLAVGGKRLVNTLGVLRFVLAGKRAHFRRYYTNSSALSYPVPPPASLLGLMGAALGLGPEYGQALEGVFLAVRPLGRHRALMQTMSHLFLKRGGLEELRGLHPDGRTQIPIQMLVAEGGGSIRYEVWVASEDKALIWRLRGALEDPHYPLSLGPAFALAWVEELEEKEGLLKKTWKGKGIGWWRVGCLVNWSRTSETKLYRDRFPVLLSADRTPLCFEELVLELEGKPIEVDYRDWVLVLGENEGIGGLFITSKQDGTCM</sequence>
<dbReference type="InterPro" id="IPR013422">
    <property type="entry name" value="CRISPR-assoc_prot_Cas5_N"/>
</dbReference>
<keyword evidence="3" id="KW-1185">Reference proteome</keyword>
<dbReference type="InterPro" id="IPR021124">
    <property type="entry name" value="CRISPR-assoc_prot_Cas5"/>
</dbReference>
<evidence type="ECO:0000313" key="3">
    <source>
        <dbReference type="Proteomes" id="UP000297244"/>
    </source>
</evidence>
<comment type="caution">
    <text evidence="2">The sequence shown here is derived from an EMBL/GenBank/DDBJ whole genome shotgun (WGS) entry which is preliminary data.</text>
</comment>
<dbReference type="Gene3D" id="3.30.70.2660">
    <property type="match status" value="1"/>
</dbReference>
<dbReference type="Pfam" id="PF09704">
    <property type="entry name" value="Cas_Cas5d"/>
    <property type="match status" value="1"/>
</dbReference>
<evidence type="ECO:0000256" key="1">
    <source>
        <dbReference type="ARBA" id="ARBA00023118"/>
    </source>
</evidence>
<reference evidence="2 3" key="1">
    <citation type="submission" date="2019-03" db="EMBL/GenBank/DDBJ databases">
        <title>Thermus tengchongensis species for the arsenic transformation mechanism.</title>
        <authorList>
            <person name="Yuan G.C."/>
        </authorList>
    </citation>
    <scope>NUCLEOTIDE SEQUENCE [LARGE SCALE GENOMIC DNA]</scope>
    <source>
        <strain evidence="2 3">15Y</strain>
    </source>
</reference>
<dbReference type="Proteomes" id="UP000297244">
    <property type="component" value="Unassembled WGS sequence"/>
</dbReference>
<organism evidence="2 3">
    <name type="scientific">Thermus tengchongensis</name>
    <dbReference type="NCBI Taxonomy" id="1214928"/>
    <lineage>
        <taxon>Bacteria</taxon>
        <taxon>Thermotogati</taxon>
        <taxon>Deinococcota</taxon>
        <taxon>Deinococci</taxon>
        <taxon>Thermales</taxon>
        <taxon>Thermaceae</taxon>
        <taxon>Thermus</taxon>
    </lineage>
</organism>
<name>A0ABY2K674_9DEIN</name>
<accession>A0ABY2K674</accession>
<gene>
    <name evidence="2" type="primary">cas5</name>
    <name evidence="2" type="ORF">E0489_10745</name>
</gene>
<protein>
    <submittedName>
        <fullName evidence="2">CRISPR-associated protein Cas5</fullName>
    </submittedName>
</protein>
<dbReference type="EMBL" id="SKBL01000021">
    <property type="protein sequence ID" value="TFU15071.1"/>
    <property type="molecule type" value="Genomic_DNA"/>
</dbReference>